<dbReference type="NCBIfam" id="TIGR01133">
    <property type="entry name" value="murG"/>
    <property type="match status" value="1"/>
</dbReference>
<comment type="function">
    <text evidence="10">Cell wall formation. Catalyzes the transfer of a GlcNAc subunit on undecaprenyl-pyrophosphoryl-MurNAc-pentapeptide (lipid intermediate I) to form undecaprenyl-pyrophosphoryl-MurNAc-(pentapeptide)GlcNAc (lipid intermediate II).</text>
</comment>
<dbReference type="GO" id="GO:0016757">
    <property type="term" value="F:glycosyltransferase activity"/>
    <property type="evidence" value="ECO:0007669"/>
    <property type="project" value="UniProtKB-KW"/>
</dbReference>
<evidence type="ECO:0000256" key="7">
    <source>
        <dbReference type="ARBA" id="ARBA00023136"/>
    </source>
</evidence>
<evidence type="ECO:0000313" key="14">
    <source>
        <dbReference type="EMBL" id="WFL77990.1"/>
    </source>
</evidence>
<feature type="domain" description="Glycosyl transferase family 28 C-terminal" evidence="13">
    <location>
        <begin position="195"/>
        <end position="360"/>
    </location>
</feature>
<evidence type="ECO:0000256" key="11">
    <source>
        <dbReference type="SAM" id="MobiDB-lite"/>
    </source>
</evidence>
<gene>
    <name evidence="10 14" type="primary">murG</name>
    <name evidence="14" type="ORF">P7228_02680</name>
</gene>
<keyword evidence="5 10" id="KW-0133">Cell shape</keyword>
<reference evidence="14 15" key="1">
    <citation type="submission" date="2023-03" db="EMBL/GenBank/DDBJ databases">
        <title>Altererythrobacter sp. CAU 1644 isolated from sand.</title>
        <authorList>
            <person name="Kim W."/>
        </authorList>
    </citation>
    <scope>NUCLEOTIDE SEQUENCE [LARGE SCALE GENOMIC DNA]</scope>
    <source>
        <strain evidence="14 15">CAU 1644</strain>
    </source>
</reference>
<keyword evidence="3 10" id="KW-0328">Glycosyltransferase</keyword>
<proteinExistence type="inferred from homology"/>
<evidence type="ECO:0000256" key="10">
    <source>
        <dbReference type="HAMAP-Rule" id="MF_00033"/>
    </source>
</evidence>
<keyword evidence="2 10" id="KW-0132">Cell division</keyword>
<dbReference type="InterPro" id="IPR006009">
    <property type="entry name" value="GlcNAc_MurG"/>
</dbReference>
<keyword evidence="1 10" id="KW-1003">Cell membrane</keyword>
<evidence type="ECO:0000256" key="4">
    <source>
        <dbReference type="ARBA" id="ARBA00022679"/>
    </source>
</evidence>
<feature type="binding site" evidence="10">
    <location>
        <begin position="20"/>
        <end position="22"/>
    </location>
    <ligand>
        <name>UDP-N-acetyl-alpha-D-glucosamine</name>
        <dbReference type="ChEBI" id="CHEBI:57705"/>
    </ligand>
</feature>
<feature type="binding site" evidence="10">
    <location>
        <position position="130"/>
    </location>
    <ligand>
        <name>UDP-N-acetyl-alpha-D-glucosamine</name>
        <dbReference type="ChEBI" id="CHEBI:57705"/>
    </ligand>
</feature>
<feature type="binding site" evidence="10">
    <location>
        <position position="201"/>
    </location>
    <ligand>
        <name>UDP-N-acetyl-alpha-D-glucosamine</name>
        <dbReference type="ChEBI" id="CHEBI:57705"/>
    </ligand>
</feature>
<evidence type="ECO:0000256" key="2">
    <source>
        <dbReference type="ARBA" id="ARBA00022618"/>
    </source>
</evidence>
<dbReference type="EC" id="2.4.1.227" evidence="10"/>
<evidence type="ECO:0000256" key="6">
    <source>
        <dbReference type="ARBA" id="ARBA00022984"/>
    </source>
</evidence>
<dbReference type="PANTHER" id="PTHR21015:SF22">
    <property type="entry name" value="GLYCOSYLTRANSFERASE"/>
    <property type="match status" value="1"/>
</dbReference>
<evidence type="ECO:0000256" key="9">
    <source>
        <dbReference type="ARBA" id="ARBA00023316"/>
    </source>
</evidence>
<name>A0ABY8FV74_9SPHN</name>
<dbReference type="Pfam" id="PF04101">
    <property type="entry name" value="Glyco_tran_28_C"/>
    <property type="match status" value="1"/>
</dbReference>
<feature type="binding site" evidence="10">
    <location>
        <position position="173"/>
    </location>
    <ligand>
        <name>UDP-N-acetyl-alpha-D-glucosamine</name>
        <dbReference type="ChEBI" id="CHEBI:57705"/>
    </ligand>
</feature>
<comment type="catalytic activity">
    <reaction evidence="10">
        <text>di-trans,octa-cis-undecaprenyl diphospho-N-acetyl-alpha-D-muramoyl-L-alanyl-D-glutamyl-meso-2,6-diaminopimeloyl-D-alanyl-D-alanine + UDP-N-acetyl-alpha-D-glucosamine = di-trans,octa-cis-undecaprenyl diphospho-[N-acetyl-alpha-D-glucosaminyl-(1-&gt;4)]-N-acetyl-alpha-D-muramoyl-L-alanyl-D-glutamyl-meso-2,6-diaminopimeloyl-D-alanyl-D-alanine + UDP + H(+)</text>
        <dbReference type="Rhea" id="RHEA:31227"/>
        <dbReference type="ChEBI" id="CHEBI:15378"/>
        <dbReference type="ChEBI" id="CHEBI:57705"/>
        <dbReference type="ChEBI" id="CHEBI:58223"/>
        <dbReference type="ChEBI" id="CHEBI:61387"/>
        <dbReference type="ChEBI" id="CHEBI:61388"/>
        <dbReference type="EC" id="2.4.1.227"/>
    </reaction>
</comment>
<dbReference type="Proteomes" id="UP001215827">
    <property type="component" value="Chromosome"/>
</dbReference>
<dbReference type="PANTHER" id="PTHR21015">
    <property type="entry name" value="UDP-N-ACETYLGLUCOSAMINE--N-ACETYLMURAMYL-(PENTAPEPTIDE) PYROPHOSPHORYL-UNDECAPRENOL N-ACETYLGLUCOSAMINE TRANSFERASE 1"/>
    <property type="match status" value="1"/>
</dbReference>
<dbReference type="InterPro" id="IPR004276">
    <property type="entry name" value="GlycoTrans_28_N"/>
</dbReference>
<dbReference type="RefSeq" id="WP_278016681.1">
    <property type="nucleotide sequence ID" value="NZ_CP121106.1"/>
</dbReference>
<keyword evidence="6 10" id="KW-0573">Peptidoglycan synthesis</keyword>
<keyword evidence="7 10" id="KW-0472">Membrane</keyword>
<evidence type="ECO:0000256" key="3">
    <source>
        <dbReference type="ARBA" id="ARBA00022676"/>
    </source>
</evidence>
<keyword evidence="15" id="KW-1185">Reference proteome</keyword>
<protein>
    <recommendedName>
        <fullName evidence="10">UDP-N-acetylglucosamine--N-acetylmuramyl-(pentapeptide) pyrophosphoryl-undecaprenol N-acetylglucosamine transferase</fullName>
        <ecNumber evidence="10">2.4.1.227</ecNumber>
    </recommendedName>
    <alternativeName>
        <fullName evidence="10">Undecaprenyl-PP-MurNAc-pentapeptide-UDPGlcNAc GlcNAc transferase</fullName>
    </alternativeName>
</protein>
<dbReference type="Pfam" id="PF03033">
    <property type="entry name" value="Glyco_transf_28"/>
    <property type="match status" value="1"/>
</dbReference>
<dbReference type="CDD" id="cd03785">
    <property type="entry name" value="GT28_MurG"/>
    <property type="match status" value="1"/>
</dbReference>
<comment type="pathway">
    <text evidence="10">Cell wall biogenesis; peptidoglycan biosynthesis.</text>
</comment>
<accession>A0ABY8FV74</accession>
<keyword evidence="9 10" id="KW-0961">Cell wall biogenesis/degradation</keyword>
<dbReference type="SUPFAM" id="SSF53756">
    <property type="entry name" value="UDP-Glycosyltransferase/glycogen phosphorylase"/>
    <property type="match status" value="1"/>
</dbReference>
<sequence length="407" mass="43324">MSGDVPTGASRHYVLAAGGTGGHLIPAFALATELERRGHHVALVTDERGANIPGKPDFMPAHVLPAGRFGKNPLRWFGGIRAVLEGRKMALRLFESFQPSAVVGFGGYPALPAMLASTSAEIPTVVHEQNAVLGRVNRLMAGRVQAIATAYPDVEQMAEKHLAKIELVGNPVRPEVLALRDEDFPPFTEDGILRVLVTGGSQGASVLSDVVPDGLAMLQPALRQRLQVTQQCRPEDLDRVRERYRNHDIPAELGTYFEDMEARLADAHLFIGRAGASTIAELTAVGRPAILVPLPIATDDHQASNTREITKAGGARMIRQERFTPKELAKQIQALAQNPGSLANAAHAAWNCGRPDAAKKLADLVESFGGAEMMDVIRVGANNARGASQGVPAGQGAAFDAAGEAHK</sequence>
<evidence type="ECO:0000259" key="13">
    <source>
        <dbReference type="Pfam" id="PF04101"/>
    </source>
</evidence>
<feature type="domain" description="Glycosyltransferase family 28 N-terminal" evidence="12">
    <location>
        <begin position="14"/>
        <end position="148"/>
    </location>
</feature>
<evidence type="ECO:0000313" key="15">
    <source>
        <dbReference type="Proteomes" id="UP001215827"/>
    </source>
</evidence>
<keyword evidence="8 10" id="KW-0131">Cell cycle</keyword>
<organism evidence="14 15">
    <name type="scientific">Altererythrobacter arenosus</name>
    <dbReference type="NCBI Taxonomy" id="3032592"/>
    <lineage>
        <taxon>Bacteria</taxon>
        <taxon>Pseudomonadati</taxon>
        <taxon>Pseudomonadota</taxon>
        <taxon>Alphaproteobacteria</taxon>
        <taxon>Sphingomonadales</taxon>
        <taxon>Erythrobacteraceae</taxon>
        <taxon>Altererythrobacter</taxon>
    </lineage>
</organism>
<evidence type="ECO:0000256" key="1">
    <source>
        <dbReference type="ARBA" id="ARBA00022475"/>
    </source>
</evidence>
<evidence type="ECO:0000256" key="8">
    <source>
        <dbReference type="ARBA" id="ARBA00023306"/>
    </source>
</evidence>
<evidence type="ECO:0000259" key="12">
    <source>
        <dbReference type="Pfam" id="PF03033"/>
    </source>
</evidence>
<feature type="region of interest" description="Disordered" evidence="11">
    <location>
        <begin position="386"/>
        <end position="407"/>
    </location>
</feature>
<dbReference type="EMBL" id="CP121106">
    <property type="protein sequence ID" value="WFL77990.1"/>
    <property type="molecule type" value="Genomic_DNA"/>
</dbReference>
<comment type="similarity">
    <text evidence="10">Belongs to the glycosyltransferase 28 family. MurG subfamily.</text>
</comment>
<dbReference type="HAMAP" id="MF_00033">
    <property type="entry name" value="MurG"/>
    <property type="match status" value="1"/>
</dbReference>
<comment type="subcellular location">
    <subcellularLocation>
        <location evidence="10">Cell membrane</location>
        <topology evidence="10">Peripheral membrane protein</topology>
        <orientation evidence="10">Cytoplasmic side</orientation>
    </subcellularLocation>
</comment>
<comment type="caution">
    <text evidence="10">Lacks conserved residue(s) required for the propagation of feature annotation.</text>
</comment>
<dbReference type="Gene3D" id="3.40.50.2000">
    <property type="entry name" value="Glycogen Phosphorylase B"/>
    <property type="match status" value="2"/>
</dbReference>
<dbReference type="InterPro" id="IPR007235">
    <property type="entry name" value="Glyco_trans_28_C"/>
</dbReference>
<feature type="binding site" evidence="10">
    <location>
        <position position="302"/>
    </location>
    <ligand>
        <name>UDP-N-acetyl-alpha-D-glucosamine</name>
        <dbReference type="ChEBI" id="CHEBI:57705"/>
    </ligand>
</feature>
<keyword evidence="4 10" id="KW-0808">Transferase</keyword>
<evidence type="ECO:0000256" key="5">
    <source>
        <dbReference type="ARBA" id="ARBA00022960"/>
    </source>
</evidence>